<dbReference type="EMBL" id="JASZYV010000001">
    <property type="protein sequence ID" value="MDM0043836.1"/>
    <property type="molecule type" value="Genomic_DNA"/>
</dbReference>
<evidence type="ECO:0000256" key="1">
    <source>
        <dbReference type="ARBA" id="ARBA00022553"/>
    </source>
</evidence>
<dbReference type="PANTHER" id="PTHR44591:SF3">
    <property type="entry name" value="RESPONSE REGULATORY DOMAIN-CONTAINING PROTEIN"/>
    <property type="match status" value="1"/>
</dbReference>
<dbReference type="Gene3D" id="3.40.50.2300">
    <property type="match status" value="1"/>
</dbReference>
<dbReference type="RefSeq" id="WP_286658913.1">
    <property type="nucleotide sequence ID" value="NZ_JASZYV010000001.1"/>
</dbReference>
<dbReference type="InterPro" id="IPR050595">
    <property type="entry name" value="Bact_response_regulator"/>
</dbReference>
<evidence type="ECO:0000313" key="4">
    <source>
        <dbReference type="EMBL" id="MDM0043836.1"/>
    </source>
</evidence>
<dbReference type="PROSITE" id="PS50110">
    <property type="entry name" value="RESPONSE_REGULATORY"/>
    <property type="match status" value="1"/>
</dbReference>
<keyword evidence="1 2" id="KW-0597">Phosphoprotein</keyword>
<gene>
    <name evidence="4" type="ORF">QTH91_05010</name>
</gene>
<evidence type="ECO:0000259" key="3">
    <source>
        <dbReference type="PROSITE" id="PS50110"/>
    </source>
</evidence>
<dbReference type="SMART" id="SM00448">
    <property type="entry name" value="REC"/>
    <property type="match status" value="1"/>
</dbReference>
<proteinExistence type="predicted"/>
<dbReference type="Pfam" id="PF00072">
    <property type="entry name" value="Response_reg"/>
    <property type="match status" value="1"/>
</dbReference>
<comment type="caution">
    <text evidence="4">The sequence shown here is derived from an EMBL/GenBank/DDBJ whole genome shotgun (WGS) entry which is preliminary data.</text>
</comment>
<evidence type="ECO:0000256" key="2">
    <source>
        <dbReference type="PROSITE-ProRule" id="PRU00169"/>
    </source>
</evidence>
<organism evidence="4 5">
    <name type="scientific">Variovorax dokdonensis</name>
    <dbReference type="NCBI Taxonomy" id="344883"/>
    <lineage>
        <taxon>Bacteria</taxon>
        <taxon>Pseudomonadati</taxon>
        <taxon>Pseudomonadota</taxon>
        <taxon>Betaproteobacteria</taxon>
        <taxon>Burkholderiales</taxon>
        <taxon>Comamonadaceae</taxon>
        <taxon>Variovorax</taxon>
    </lineage>
</organism>
<dbReference type="CDD" id="cd17574">
    <property type="entry name" value="REC_OmpR"/>
    <property type="match status" value="1"/>
</dbReference>
<dbReference type="SUPFAM" id="SSF52172">
    <property type="entry name" value="CheY-like"/>
    <property type="match status" value="1"/>
</dbReference>
<dbReference type="InterPro" id="IPR011006">
    <property type="entry name" value="CheY-like_superfamily"/>
</dbReference>
<evidence type="ECO:0000313" key="5">
    <source>
        <dbReference type="Proteomes" id="UP001174908"/>
    </source>
</evidence>
<feature type="modified residue" description="4-aspartylphosphate" evidence="2">
    <location>
        <position position="54"/>
    </location>
</feature>
<reference evidence="4" key="1">
    <citation type="submission" date="2023-06" db="EMBL/GenBank/DDBJ databases">
        <authorList>
            <person name="Jiang Y."/>
            <person name="Liu Q."/>
        </authorList>
    </citation>
    <scope>NUCLEOTIDE SEQUENCE</scope>
    <source>
        <strain evidence="4">CGMCC 1.12089</strain>
    </source>
</reference>
<keyword evidence="5" id="KW-1185">Reference proteome</keyword>
<protein>
    <submittedName>
        <fullName evidence="4">Response regulator</fullName>
    </submittedName>
</protein>
<accession>A0ABT7N7D2</accession>
<sequence length="123" mass="13430">MGLRVLIAEDEVNIVESLDFILRREGYDVDSVGDGEAALAAMRHSNPPNALILDVMLPQRNGFEVLKALKGDARLAHIPVLILTAKAQAHDREQATAMGADAYITKPFSNRELLEVVGRLVGR</sequence>
<feature type="domain" description="Response regulatory" evidence="3">
    <location>
        <begin position="4"/>
        <end position="121"/>
    </location>
</feature>
<dbReference type="InterPro" id="IPR001789">
    <property type="entry name" value="Sig_transdc_resp-reg_receiver"/>
</dbReference>
<name>A0ABT7N7D2_9BURK</name>
<dbReference type="PANTHER" id="PTHR44591">
    <property type="entry name" value="STRESS RESPONSE REGULATOR PROTEIN 1"/>
    <property type="match status" value="1"/>
</dbReference>
<dbReference type="Proteomes" id="UP001174908">
    <property type="component" value="Unassembled WGS sequence"/>
</dbReference>